<proteinExistence type="predicted"/>
<accession>C9MXG9</accession>
<dbReference type="SMART" id="SM00028">
    <property type="entry name" value="TPR"/>
    <property type="match status" value="3"/>
</dbReference>
<evidence type="ECO:0000313" key="4">
    <source>
        <dbReference type="Proteomes" id="UP000006233"/>
    </source>
</evidence>
<dbReference type="InterPro" id="IPR051012">
    <property type="entry name" value="CellSynth/LPSAsmb/PSIAsmb"/>
</dbReference>
<dbReference type="Gene3D" id="1.25.40.10">
    <property type="entry name" value="Tetratricopeptide repeat domain"/>
    <property type="match status" value="2"/>
</dbReference>
<evidence type="ECO:0000256" key="1">
    <source>
        <dbReference type="ARBA" id="ARBA00022737"/>
    </source>
</evidence>
<keyword evidence="1" id="KW-0677">Repeat</keyword>
<gene>
    <name evidence="3" type="ORF">GCWU000323_01217</name>
</gene>
<dbReference type="Pfam" id="PF13181">
    <property type="entry name" value="TPR_8"/>
    <property type="match status" value="1"/>
</dbReference>
<evidence type="ECO:0000256" key="2">
    <source>
        <dbReference type="ARBA" id="ARBA00022803"/>
    </source>
</evidence>
<sequence>MKKLLVFVVILTNLIFGIQGFSQTNSKEFEKVMGKVAKEYDKGNKQKALSMLKEDIQKNPSNIILKVMLGMFYNDMGRKNESEKELNEAIELQKKYPFIADNGKKYDVRLAIGILYMYQRDYKKALEWFNKIDNTTFEKIDEMDLVMGTLNYRLGNTEEAKKYLLKSYIKDEEGMSQNILGQIYLAEGNQKEARKWFLESSDKGNSGGQANLGILYYQQRDKNAALKWLKKSFETAKKEKDQKQMKDIQEIIKEVESNN</sequence>
<dbReference type="Proteomes" id="UP000006233">
    <property type="component" value="Unassembled WGS sequence"/>
</dbReference>
<dbReference type="HOGENOM" id="CLU_1068722_0_0_0"/>
<comment type="caution">
    <text evidence="3">The sequence shown here is derived from an EMBL/GenBank/DDBJ whole genome shotgun (WGS) entry which is preliminary data.</text>
</comment>
<dbReference type="InterPro" id="IPR011990">
    <property type="entry name" value="TPR-like_helical_dom_sf"/>
</dbReference>
<dbReference type="EMBL" id="ACVB02000009">
    <property type="protein sequence ID" value="EEX74578.1"/>
    <property type="molecule type" value="Genomic_DNA"/>
</dbReference>
<dbReference type="Pfam" id="PF13432">
    <property type="entry name" value="TPR_16"/>
    <property type="match status" value="1"/>
</dbReference>
<protein>
    <submittedName>
        <fullName evidence="3">Tetratricopeptide repeat protein</fullName>
    </submittedName>
</protein>
<dbReference type="SMART" id="SM00671">
    <property type="entry name" value="SEL1"/>
    <property type="match status" value="2"/>
</dbReference>
<dbReference type="Pfam" id="PF13374">
    <property type="entry name" value="TPR_10"/>
    <property type="match status" value="1"/>
</dbReference>
<evidence type="ECO:0000313" key="3">
    <source>
        <dbReference type="EMBL" id="EEX74578.1"/>
    </source>
</evidence>
<dbReference type="PANTHER" id="PTHR45586:SF1">
    <property type="entry name" value="LIPOPOLYSACCHARIDE ASSEMBLY PROTEIN B"/>
    <property type="match status" value="1"/>
</dbReference>
<dbReference type="InterPro" id="IPR019734">
    <property type="entry name" value="TPR_rpt"/>
</dbReference>
<keyword evidence="2" id="KW-0802">TPR repeat</keyword>
<organism evidence="3 4">
    <name type="scientific">Leptotrichia hofstadii F0254</name>
    <dbReference type="NCBI Taxonomy" id="634994"/>
    <lineage>
        <taxon>Bacteria</taxon>
        <taxon>Fusobacteriati</taxon>
        <taxon>Fusobacteriota</taxon>
        <taxon>Fusobacteriia</taxon>
        <taxon>Fusobacteriales</taxon>
        <taxon>Leptotrichiaceae</taxon>
        <taxon>Leptotrichia</taxon>
    </lineage>
</organism>
<dbReference type="STRING" id="634994.GCWU000323_01217"/>
<dbReference type="eggNOG" id="COG0457">
    <property type="taxonomic scope" value="Bacteria"/>
</dbReference>
<dbReference type="AlphaFoldDB" id="C9MXG9"/>
<dbReference type="PANTHER" id="PTHR45586">
    <property type="entry name" value="TPR REPEAT-CONTAINING PROTEIN PA4667"/>
    <property type="match status" value="1"/>
</dbReference>
<dbReference type="InterPro" id="IPR006597">
    <property type="entry name" value="Sel1-like"/>
</dbReference>
<dbReference type="SUPFAM" id="SSF81901">
    <property type="entry name" value="HCP-like"/>
    <property type="match status" value="1"/>
</dbReference>
<reference evidence="3 4" key="1">
    <citation type="submission" date="2009-09" db="EMBL/GenBank/DDBJ databases">
        <authorList>
            <person name="Weinstock G."/>
            <person name="Sodergren E."/>
            <person name="Clifton S."/>
            <person name="Fulton L."/>
            <person name="Fulton B."/>
            <person name="Courtney L."/>
            <person name="Fronick C."/>
            <person name="Harrison M."/>
            <person name="Strong C."/>
            <person name="Farmer C."/>
            <person name="Delahaunty K."/>
            <person name="Markovic C."/>
            <person name="Hall O."/>
            <person name="Minx P."/>
            <person name="Tomlinson C."/>
            <person name="Mitreva M."/>
            <person name="Nelson J."/>
            <person name="Hou S."/>
            <person name="Wollam A."/>
            <person name="Pepin K.H."/>
            <person name="Johnson M."/>
            <person name="Bhonagiri V."/>
            <person name="Nash W.E."/>
            <person name="Warren W."/>
            <person name="Chinwalla A."/>
            <person name="Mardis E.R."/>
            <person name="Wilson R.K."/>
        </authorList>
    </citation>
    <scope>NUCLEOTIDE SEQUENCE [LARGE SCALE GENOMIC DNA]</scope>
    <source>
        <strain evidence="3 4">F0254</strain>
    </source>
</reference>
<dbReference type="RefSeq" id="WP_006804553.1">
    <property type="nucleotide sequence ID" value="NZ_GG700632.1"/>
</dbReference>
<name>C9MXG9_9FUSO</name>